<dbReference type="EC" id="2.4.99.12" evidence="2"/>
<dbReference type="Pfam" id="PF04413">
    <property type="entry name" value="Glycos_transf_N"/>
    <property type="match status" value="1"/>
</dbReference>
<dbReference type="EMBL" id="JAKUCV010007847">
    <property type="protein sequence ID" value="KAJ4821817.1"/>
    <property type="molecule type" value="Genomic_DNA"/>
</dbReference>
<protein>
    <recommendedName>
        <fullName evidence="2">lipid IVA 3-deoxy-D-manno-octulosonic acid transferase</fullName>
        <ecNumber evidence="2">2.4.99.12</ecNumber>
    </recommendedName>
    <alternativeName>
        <fullName evidence="4">Lipid IV(A) 3-deoxy-D-manno-octulosonic acid transferase</fullName>
    </alternativeName>
</protein>
<proteinExistence type="inferred from homology"/>
<accession>A0A9Q0EZA8</accession>
<dbReference type="Gene3D" id="3.40.50.2000">
    <property type="entry name" value="Glycogen Phosphorylase B"/>
    <property type="match status" value="1"/>
</dbReference>
<comment type="caution">
    <text evidence="9">The sequence shown here is derived from an EMBL/GenBank/DDBJ whole genome shotgun (WGS) entry which is preliminary data.</text>
</comment>
<reference evidence="9" key="1">
    <citation type="submission" date="2022-02" db="EMBL/GenBank/DDBJ databases">
        <authorList>
            <person name="Henning P.M."/>
            <person name="McCubbin A.G."/>
            <person name="Shore J.S."/>
        </authorList>
    </citation>
    <scope>NUCLEOTIDE SEQUENCE</scope>
    <source>
        <strain evidence="9">F60SS</strain>
        <tissue evidence="9">Leaves</tissue>
    </source>
</reference>
<dbReference type="Gene3D" id="3.40.50.11720">
    <property type="entry name" value="3-Deoxy-D-manno-octulosonic-acid transferase, N-terminal domain"/>
    <property type="match status" value="1"/>
</dbReference>
<evidence type="ECO:0000256" key="2">
    <source>
        <dbReference type="ARBA" id="ARBA00012621"/>
    </source>
</evidence>
<dbReference type="GO" id="GO:0009245">
    <property type="term" value="P:lipid A biosynthetic process"/>
    <property type="evidence" value="ECO:0007669"/>
    <property type="project" value="TreeGrafter"/>
</dbReference>
<evidence type="ECO:0000256" key="1">
    <source>
        <dbReference type="ARBA" id="ARBA00006380"/>
    </source>
</evidence>
<dbReference type="Proteomes" id="UP001141552">
    <property type="component" value="Unassembled WGS sequence"/>
</dbReference>
<dbReference type="PANTHER" id="PTHR42755:SF1">
    <property type="entry name" value="3-DEOXY-D-MANNO-OCTULOSONIC ACID TRANSFERASE, MITOCHONDRIAL-RELATED"/>
    <property type="match status" value="1"/>
</dbReference>
<name>A0A9Q0EZA8_9ROSI</name>
<comment type="similarity">
    <text evidence="1">Belongs to the glycosyltransferase group 1 family. Glycosyltransferase 30 subfamily.</text>
</comment>
<sequence length="447" mass="49640">MAATGAAKGRLVYNIYKAFSYALSPLLRLHLQLRKLRGLEHPTRWPERLGRPSLPRPPGPLLWFHAVSLGEGMAAIPVIKRCVQCRPDLNILMTTTTMSAFEVIKNQLPSNVLYQFSPVDTPAAVDAFLGYWKPNAVMIMENELWPNLIMISSRKGIALALLNARISAKSFRRWSAPVLFRLISLLLSKFSLIVPLSNVQAIRLQLLQAPPSIINFSGDLKYAVGYDICNEEQGSINDLKTQLANRHVWMASSIHRGEEEVILGVHKVLLQMYPDLLTIIVPRYPQHGQELAQELQKEGHNVALRSKHQRITPGENIYLVDTLGELRQLYLLTPVAVIGGSFCPGFAGHNISEAAAACCAIFTGYHVGHFSHMVHEMQLLNPLSVLQVSGKSDLQANIIELFGNARVLETRRMAAGQAFHALSSGVITNAWNLIKIHILGQALAERI</sequence>
<feature type="domain" description="3-deoxy-D-manno-octulosonic-acid transferase N-terminal" evidence="8">
    <location>
        <begin position="44"/>
        <end position="223"/>
    </location>
</feature>
<dbReference type="FunFam" id="3.40.50.2000:FF:000032">
    <property type="entry name" value="3-deoxy-D-manno-octulosonic acid transferase"/>
    <property type="match status" value="1"/>
</dbReference>
<dbReference type="OrthoDB" id="308383at2759"/>
<evidence type="ECO:0000256" key="4">
    <source>
        <dbReference type="ARBA" id="ARBA00031445"/>
    </source>
</evidence>
<evidence type="ECO:0000256" key="6">
    <source>
        <dbReference type="PIRSR" id="PIRSR639901-1"/>
    </source>
</evidence>
<dbReference type="GO" id="GO:0005886">
    <property type="term" value="C:plasma membrane"/>
    <property type="evidence" value="ECO:0007669"/>
    <property type="project" value="TreeGrafter"/>
</dbReference>
<feature type="active site" description="Proton acceptor" evidence="6">
    <location>
        <position position="71"/>
    </location>
</feature>
<feature type="site" description="Transition state stabilizer" evidence="7">
    <location>
        <position position="141"/>
    </location>
</feature>
<organism evidence="9 10">
    <name type="scientific">Turnera subulata</name>
    <dbReference type="NCBI Taxonomy" id="218843"/>
    <lineage>
        <taxon>Eukaryota</taxon>
        <taxon>Viridiplantae</taxon>
        <taxon>Streptophyta</taxon>
        <taxon>Embryophyta</taxon>
        <taxon>Tracheophyta</taxon>
        <taxon>Spermatophyta</taxon>
        <taxon>Magnoliopsida</taxon>
        <taxon>eudicotyledons</taxon>
        <taxon>Gunneridae</taxon>
        <taxon>Pentapetalae</taxon>
        <taxon>rosids</taxon>
        <taxon>fabids</taxon>
        <taxon>Malpighiales</taxon>
        <taxon>Passifloraceae</taxon>
        <taxon>Turnera</taxon>
    </lineage>
</organism>
<evidence type="ECO:0000256" key="7">
    <source>
        <dbReference type="PIRSR" id="PIRSR639901-2"/>
    </source>
</evidence>
<dbReference type="FunFam" id="3.40.50.11720:FF:000001">
    <property type="entry name" value="3-deoxy-D-manno-octulosonic acid transferase"/>
    <property type="match status" value="1"/>
</dbReference>
<evidence type="ECO:0000256" key="5">
    <source>
        <dbReference type="ARBA" id="ARBA00049183"/>
    </source>
</evidence>
<gene>
    <name evidence="9" type="ORF">Tsubulata_023926</name>
</gene>
<dbReference type="InterPro" id="IPR038107">
    <property type="entry name" value="Glycos_transf_N_sf"/>
</dbReference>
<evidence type="ECO:0000313" key="10">
    <source>
        <dbReference type="Proteomes" id="UP001141552"/>
    </source>
</evidence>
<dbReference type="AlphaFoldDB" id="A0A9Q0EZA8"/>
<evidence type="ECO:0000313" key="9">
    <source>
        <dbReference type="EMBL" id="KAJ4821817.1"/>
    </source>
</evidence>
<evidence type="ECO:0000259" key="8">
    <source>
        <dbReference type="Pfam" id="PF04413"/>
    </source>
</evidence>
<dbReference type="InterPro" id="IPR007507">
    <property type="entry name" value="Glycos_transf_N"/>
</dbReference>
<reference evidence="9" key="2">
    <citation type="journal article" date="2023" name="Plants (Basel)">
        <title>Annotation of the Turnera subulata (Passifloraceae) Draft Genome Reveals the S-Locus Evolved after the Divergence of Turneroideae from Passifloroideae in a Stepwise Manner.</title>
        <authorList>
            <person name="Henning P.M."/>
            <person name="Roalson E.H."/>
            <person name="Mir W."/>
            <person name="McCubbin A.G."/>
            <person name="Shore J.S."/>
        </authorList>
    </citation>
    <scope>NUCLEOTIDE SEQUENCE</scope>
    <source>
        <strain evidence="9">F60SS</strain>
    </source>
</reference>
<keyword evidence="3" id="KW-0808">Transferase</keyword>
<dbReference type="PANTHER" id="PTHR42755">
    <property type="entry name" value="3-DEOXY-MANNO-OCTULOSONATE CYTIDYLYLTRANSFERASE"/>
    <property type="match status" value="1"/>
</dbReference>
<feature type="site" description="Transition state stabilizer" evidence="7">
    <location>
        <position position="221"/>
    </location>
</feature>
<dbReference type="GO" id="GO:0043842">
    <property type="term" value="F:Kdo transferase activity"/>
    <property type="evidence" value="ECO:0007669"/>
    <property type="project" value="UniProtKB-EC"/>
</dbReference>
<keyword evidence="10" id="KW-1185">Reference proteome</keyword>
<comment type="catalytic activity">
    <reaction evidence="5">
        <text>lipid IVA (E. coli) + CMP-3-deoxy-beta-D-manno-octulosonate = alpha-Kdo-(2-&gt;6)-lipid IVA (E. coli) + CMP + H(+)</text>
        <dbReference type="Rhea" id="RHEA:28066"/>
        <dbReference type="ChEBI" id="CHEBI:15378"/>
        <dbReference type="ChEBI" id="CHEBI:58603"/>
        <dbReference type="ChEBI" id="CHEBI:60364"/>
        <dbReference type="ChEBI" id="CHEBI:60377"/>
        <dbReference type="ChEBI" id="CHEBI:85987"/>
        <dbReference type="EC" id="2.4.99.12"/>
    </reaction>
</comment>
<dbReference type="InterPro" id="IPR039901">
    <property type="entry name" value="Kdotransferase"/>
</dbReference>
<evidence type="ECO:0000256" key="3">
    <source>
        <dbReference type="ARBA" id="ARBA00022679"/>
    </source>
</evidence>